<dbReference type="EMBL" id="FOTQ01000001">
    <property type="protein sequence ID" value="SFL74920.1"/>
    <property type="molecule type" value="Genomic_DNA"/>
</dbReference>
<dbReference type="STRING" id="254406.SAMN04488042_1011365"/>
<evidence type="ECO:0000313" key="3">
    <source>
        <dbReference type="Proteomes" id="UP000199144"/>
    </source>
</evidence>
<name>A0A1I4K8A0_9RHOB</name>
<organism evidence="2 3">
    <name type="scientific">Shimia aestuarii</name>
    <dbReference type="NCBI Taxonomy" id="254406"/>
    <lineage>
        <taxon>Bacteria</taxon>
        <taxon>Pseudomonadati</taxon>
        <taxon>Pseudomonadota</taxon>
        <taxon>Alphaproteobacteria</taxon>
        <taxon>Rhodobacterales</taxon>
        <taxon>Roseobacteraceae</taxon>
    </lineage>
</organism>
<proteinExistence type="predicted"/>
<dbReference type="AlphaFoldDB" id="A0A1I4K8A0"/>
<reference evidence="2 3" key="1">
    <citation type="submission" date="2016-10" db="EMBL/GenBank/DDBJ databases">
        <authorList>
            <person name="de Groot N.N."/>
        </authorList>
    </citation>
    <scope>NUCLEOTIDE SEQUENCE [LARGE SCALE GENOMIC DNA]</scope>
    <source>
        <strain evidence="2 3">DSM 15283</strain>
    </source>
</reference>
<dbReference type="Pfam" id="PF10135">
    <property type="entry name" value="Rod-binding"/>
    <property type="match status" value="1"/>
</dbReference>
<accession>A0A1I4K8A0</accession>
<dbReference type="InterPro" id="IPR019301">
    <property type="entry name" value="Flagellar_prot_FlgJ_N"/>
</dbReference>
<evidence type="ECO:0000259" key="1">
    <source>
        <dbReference type="Pfam" id="PF10135"/>
    </source>
</evidence>
<sequence length="100" mass="10719">MITAFSHSPPPHPTGTNEGALRQAAQELEVSFLAEMLKSAGFGKPRESFGGGAGEDQFASFLRREHARAMVQAGGIGLTESFYQALVERADEHVGNTEDL</sequence>
<feature type="domain" description="Flagellar protein FlgJ N-terminal" evidence="1">
    <location>
        <begin position="47"/>
        <end position="84"/>
    </location>
</feature>
<dbReference type="OrthoDB" id="7690273at2"/>
<keyword evidence="3" id="KW-1185">Reference proteome</keyword>
<gene>
    <name evidence="2" type="ORF">SAMN04488042_1011365</name>
</gene>
<dbReference type="Proteomes" id="UP000199144">
    <property type="component" value="Unassembled WGS sequence"/>
</dbReference>
<evidence type="ECO:0000313" key="2">
    <source>
        <dbReference type="EMBL" id="SFL74920.1"/>
    </source>
</evidence>
<protein>
    <submittedName>
        <fullName evidence="2">Rod binding protein</fullName>
    </submittedName>
</protein>